<protein>
    <submittedName>
        <fullName evidence="5">4-hydroxybutyrate CoA-transferase</fullName>
    </submittedName>
</protein>
<dbReference type="Pfam" id="PF02550">
    <property type="entry name" value="AcetylCoA_hydro"/>
    <property type="match status" value="1"/>
</dbReference>
<dbReference type="AlphaFoldDB" id="A0A318LH15"/>
<evidence type="ECO:0000313" key="6">
    <source>
        <dbReference type="Proteomes" id="UP000247892"/>
    </source>
</evidence>
<dbReference type="InterPro" id="IPR026888">
    <property type="entry name" value="AcetylCoA_hyd_C"/>
</dbReference>
<dbReference type="EMBL" id="MASU01000021">
    <property type="protein sequence ID" value="PXY18446.1"/>
    <property type="molecule type" value="Genomic_DNA"/>
</dbReference>
<comment type="caution">
    <text evidence="5">The sequence shown here is derived from an EMBL/GenBank/DDBJ whole genome shotgun (WGS) entry which is preliminary data.</text>
</comment>
<dbReference type="PANTHER" id="PTHR21432:SF20">
    <property type="entry name" value="ACETYL-COA HYDROLASE"/>
    <property type="match status" value="1"/>
</dbReference>
<dbReference type="Gene3D" id="3.40.1080.20">
    <property type="entry name" value="Acetyl-CoA hydrolase/transferase C-terminal domain"/>
    <property type="match status" value="1"/>
</dbReference>
<keyword evidence="6" id="KW-1185">Reference proteome</keyword>
<evidence type="ECO:0000313" key="5">
    <source>
        <dbReference type="EMBL" id="PXY18446.1"/>
    </source>
</evidence>
<accession>A0A318LH15</accession>
<evidence type="ECO:0000259" key="4">
    <source>
        <dbReference type="Pfam" id="PF13336"/>
    </source>
</evidence>
<sequence>MSLAGQIDFTRLLRPGGGLWWSQAGAEPEPLVDTLLDQVDSIGPIRAFSGLTWNERLAGDLPDGLTVLSYGGLGQLRGLSKHGLLEVVPCHYSSIPRMFERGQLPTDLGLVQVSPPGPDGKVGLGIGVDYAADAIPHTTRLVAEINHRMPPTVGGVRLPLSRFSAVIETCRPLRESIARPPDDADRRIASYVASLVEDGDTLQIGVGTLPNAVLESLSGHRDLGMHTGLITDGVLTLIEKGVLTGARKEIDPGLVVTGAALGSASLYDRIPEMPAEFRPASYTHAPAVLSRLRSLVSINSAIEVDLLGQVGAELSRGVHIGAVGGQVDFSRAASLTGARSIIALRSEVKGQSTIVPALHGGVVSTARVDVDAVVTEHGIALLTGCTVAERARRLIAVAAPAHRESLERGLSSLDTHE</sequence>
<name>A0A318LH15_9PSEU</name>
<keyword evidence="2 5" id="KW-0808">Transferase</keyword>
<dbReference type="GO" id="GO:0008775">
    <property type="term" value="F:acetate CoA-transferase activity"/>
    <property type="evidence" value="ECO:0007669"/>
    <property type="project" value="InterPro"/>
</dbReference>
<dbReference type="InterPro" id="IPR003702">
    <property type="entry name" value="ActCoA_hydro_N"/>
</dbReference>
<evidence type="ECO:0000256" key="1">
    <source>
        <dbReference type="ARBA" id="ARBA00009632"/>
    </source>
</evidence>
<proteinExistence type="inferred from homology"/>
<gene>
    <name evidence="5" type="ORF">BA062_35475</name>
</gene>
<dbReference type="InterPro" id="IPR038460">
    <property type="entry name" value="AcetylCoA_hyd_C_sf"/>
</dbReference>
<dbReference type="Pfam" id="PF13336">
    <property type="entry name" value="AcetylCoA_hyd_C"/>
    <property type="match status" value="1"/>
</dbReference>
<dbReference type="GO" id="GO:0006083">
    <property type="term" value="P:acetate metabolic process"/>
    <property type="evidence" value="ECO:0007669"/>
    <property type="project" value="InterPro"/>
</dbReference>
<dbReference type="Gene3D" id="3.30.750.70">
    <property type="entry name" value="4-hydroxybutyrate coenzyme like domains"/>
    <property type="match status" value="1"/>
</dbReference>
<evidence type="ECO:0000256" key="2">
    <source>
        <dbReference type="ARBA" id="ARBA00022679"/>
    </source>
</evidence>
<dbReference type="PANTHER" id="PTHR21432">
    <property type="entry name" value="ACETYL-COA HYDROLASE-RELATED"/>
    <property type="match status" value="1"/>
</dbReference>
<dbReference type="Proteomes" id="UP000247892">
    <property type="component" value="Unassembled WGS sequence"/>
</dbReference>
<feature type="domain" description="Acetyl-CoA hydrolase/transferase C-terminal" evidence="4">
    <location>
        <begin position="262"/>
        <end position="408"/>
    </location>
</feature>
<dbReference type="InterPro" id="IPR037171">
    <property type="entry name" value="NagB/RpiA_transferase-like"/>
</dbReference>
<dbReference type="Gene3D" id="3.40.1080.10">
    <property type="entry name" value="Glutaconate Coenzyme A-transferase"/>
    <property type="match status" value="1"/>
</dbReference>
<reference evidence="5 6" key="1">
    <citation type="submission" date="2016-07" db="EMBL/GenBank/DDBJ databases">
        <title>Draft genome sequence of Prauserella sp. YIM 121212, isolated from alkaline soil.</title>
        <authorList>
            <person name="Ruckert C."/>
            <person name="Albersmeier A."/>
            <person name="Jiang C.-L."/>
            <person name="Jiang Y."/>
            <person name="Kalinowski J."/>
            <person name="Schneider O."/>
            <person name="Winkler A."/>
            <person name="Zotchev S.B."/>
        </authorList>
    </citation>
    <scope>NUCLEOTIDE SEQUENCE [LARGE SCALE GENOMIC DNA]</scope>
    <source>
        <strain evidence="5 6">YIM 121212</strain>
    </source>
</reference>
<dbReference type="OrthoDB" id="9801795at2"/>
<feature type="domain" description="Acetyl-CoA hydrolase/transferase N-terminal" evidence="3">
    <location>
        <begin position="80"/>
        <end position="151"/>
    </location>
</feature>
<dbReference type="InterPro" id="IPR046433">
    <property type="entry name" value="ActCoA_hydro"/>
</dbReference>
<evidence type="ECO:0000259" key="3">
    <source>
        <dbReference type="Pfam" id="PF02550"/>
    </source>
</evidence>
<dbReference type="SUPFAM" id="SSF100950">
    <property type="entry name" value="NagB/RpiA/CoA transferase-like"/>
    <property type="match status" value="2"/>
</dbReference>
<comment type="similarity">
    <text evidence="1">Belongs to the acetyl-CoA hydrolase/transferase family.</text>
</comment>
<organism evidence="5 6">
    <name type="scientific">Prauserella flavalba</name>
    <dbReference type="NCBI Taxonomy" id="1477506"/>
    <lineage>
        <taxon>Bacteria</taxon>
        <taxon>Bacillati</taxon>
        <taxon>Actinomycetota</taxon>
        <taxon>Actinomycetes</taxon>
        <taxon>Pseudonocardiales</taxon>
        <taxon>Pseudonocardiaceae</taxon>
        <taxon>Prauserella</taxon>
    </lineage>
</organism>